<dbReference type="Pfam" id="PF00201">
    <property type="entry name" value="UDPGT"/>
    <property type="match status" value="1"/>
</dbReference>
<gene>
    <name evidence="7" type="ORF">CITCOLO1_LOCUS6132</name>
</gene>
<dbReference type="EMBL" id="OZ021736">
    <property type="protein sequence ID" value="CAK9314380.1"/>
    <property type="molecule type" value="Genomic_DNA"/>
</dbReference>
<dbReference type="SUPFAM" id="SSF53756">
    <property type="entry name" value="UDP-Glycosyltransferase/glycogen phosphorylase"/>
    <property type="match status" value="1"/>
</dbReference>
<keyword evidence="3 5" id="KW-0328">Glycosyltransferase</keyword>
<evidence type="ECO:0000256" key="6">
    <source>
        <dbReference type="RuleBase" id="RU362057"/>
    </source>
</evidence>
<dbReference type="EC" id="2.4.1.-" evidence="6"/>
<keyword evidence="8" id="KW-1185">Reference proteome</keyword>
<proteinExistence type="inferred from homology"/>
<evidence type="ECO:0000256" key="5">
    <source>
        <dbReference type="RuleBase" id="RU003718"/>
    </source>
</evidence>
<organism evidence="7 8">
    <name type="scientific">Citrullus colocynthis</name>
    <name type="common">colocynth</name>
    <dbReference type="NCBI Taxonomy" id="252529"/>
    <lineage>
        <taxon>Eukaryota</taxon>
        <taxon>Viridiplantae</taxon>
        <taxon>Streptophyta</taxon>
        <taxon>Embryophyta</taxon>
        <taxon>Tracheophyta</taxon>
        <taxon>Spermatophyta</taxon>
        <taxon>Magnoliopsida</taxon>
        <taxon>eudicotyledons</taxon>
        <taxon>Gunneridae</taxon>
        <taxon>Pentapetalae</taxon>
        <taxon>rosids</taxon>
        <taxon>fabids</taxon>
        <taxon>Cucurbitales</taxon>
        <taxon>Cucurbitaceae</taxon>
        <taxon>Benincaseae</taxon>
        <taxon>Citrullus</taxon>
    </lineage>
</organism>
<evidence type="ECO:0000256" key="1">
    <source>
        <dbReference type="ARBA" id="ARBA00004721"/>
    </source>
</evidence>
<dbReference type="InterPro" id="IPR002213">
    <property type="entry name" value="UDP_glucos_trans"/>
</dbReference>
<protein>
    <recommendedName>
        <fullName evidence="6">Glycosyltransferase</fullName>
        <ecNumber evidence="6">2.4.1.-</ecNumber>
    </recommendedName>
</protein>
<dbReference type="Gene3D" id="3.40.50.2000">
    <property type="entry name" value="Glycogen Phosphorylase B"/>
    <property type="match status" value="2"/>
</dbReference>
<evidence type="ECO:0000256" key="4">
    <source>
        <dbReference type="ARBA" id="ARBA00022679"/>
    </source>
</evidence>
<dbReference type="PROSITE" id="PS00375">
    <property type="entry name" value="UDPGT"/>
    <property type="match status" value="1"/>
</dbReference>
<comment type="pathway">
    <text evidence="1">Secondary metabolite biosynthesis; terpenoid biosynthesis.</text>
</comment>
<dbReference type="CDD" id="cd03784">
    <property type="entry name" value="GT1_Gtf-like"/>
    <property type="match status" value="1"/>
</dbReference>
<accession>A0ABP0Y3R5</accession>
<dbReference type="PANTHER" id="PTHR11926:SF1494">
    <property type="entry name" value="FLAVONOL 3-O-GLUCOSYLTRANSFERASE UGT76E12-RELATED"/>
    <property type="match status" value="1"/>
</dbReference>
<dbReference type="Proteomes" id="UP001642487">
    <property type="component" value="Chromosome 2"/>
</dbReference>
<dbReference type="InterPro" id="IPR035595">
    <property type="entry name" value="UDP_glycos_trans_CS"/>
</dbReference>
<sequence>MASQLENQENQKPHAIFIPYPLQGHVIPSVHLATDLAARGFTVTFINTHAIHHQTCNAHTAAGDDLFSGVRKSGLDIRYRTVSDGLPVGFDRSLNHDQFMGSLLHEFSGHVEEEVAKIVKKAEGDGGARVSCLIADTFFVWPSKVAKKFDLLYVSFWTEPALVFTLYYHLNLLRKNRHFACQDIRQDVIDYIPGVPAINPQDTMSYLQETDTTSVCHQIIFAAFQDVRDADFVLCNTVQDLENDTISAIQAQTPFYAIGPIFPPGFTKSSVATSLWAESDCTHWLNSKPHGSVLYVSFGSYAHVTKTDLTEIARGLSLSGVHFIWVLRPDIVSSNETDPLPVGFRKEVGDRSMIVPWCHQNQVLAHPAIGGFLTHCGWNSILESIWCNVPLLCFPLLTDQFTNRKLVVEDWKFGINLRDGRQMITKEKVVENINRLMDGKSGSQYKAAVREVRKKLEDAVKPNGASDKAMNQFINDLKVAISTKFERVNTINNGF</sequence>
<comment type="similarity">
    <text evidence="2 5">Belongs to the UDP-glycosyltransferase family.</text>
</comment>
<keyword evidence="4 5" id="KW-0808">Transferase</keyword>
<name>A0ABP0Y3R5_9ROSI</name>
<reference evidence="7 8" key="1">
    <citation type="submission" date="2024-03" db="EMBL/GenBank/DDBJ databases">
        <authorList>
            <person name="Gkanogiannis A."/>
            <person name="Becerra Lopez-Lavalle L."/>
        </authorList>
    </citation>
    <scope>NUCLEOTIDE SEQUENCE [LARGE SCALE GENOMIC DNA]</scope>
</reference>
<evidence type="ECO:0000313" key="8">
    <source>
        <dbReference type="Proteomes" id="UP001642487"/>
    </source>
</evidence>
<evidence type="ECO:0000256" key="3">
    <source>
        <dbReference type="ARBA" id="ARBA00022676"/>
    </source>
</evidence>
<evidence type="ECO:0000313" key="7">
    <source>
        <dbReference type="EMBL" id="CAK9314380.1"/>
    </source>
</evidence>
<dbReference type="PANTHER" id="PTHR11926">
    <property type="entry name" value="GLUCOSYL/GLUCURONOSYL TRANSFERASES"/>
    <property type="match status" value="1"/>
</dbReference>
<evidence type="ECO:0000256" key="2">
    <source>
        <dbReference type="ARBA" id="ARBA00009995"/>
    </source>
</evidence>